<name>A0AAV6LC78_9ERIC</name>
<dbReference type="PANTHER" id="PTHR33782">
    <property type="entry name" value="OS01G0121600 PROTEIN"/>
    <property type="match status" value="1"/>
</dbReference>
<evidence type="ECO:0000313" key="1">
    <source>
        <dbReference type="EMBL" id="KAG5561627.1"/>
    </source>
</evidence>
<gene>
    <name evidence="1" type="ORF">RHGRI_004625</name>
</gene>
<proteinExistence type="predicted"/>
<dbReference type="AlphaFoldDB" id="A0AAV6LC78"/>
<reference evidence="1" key="1">
    <citation type="submission" date="2020-08" db="EMBL/GenBank/DDBJ databases">
        <title>Plant Genome Project.</title>
        <authorList>
            <person name="Zhang R.-G."/>
        </authorList>
    </citation>
    <scope>NUCLEOTIDE SEQUENCE</scope>
    <source>
        <strain evidence="1">WSP0</strain>
        <tissue evidence="1">Leaf</tissue>
    </source>
</reference>
<keyword evidence="2" id="KW-1185">Reference proteome</keyword>
<sequence length="162" mass="17968">MASTLAFSLPLFPCTRTSPHRKTNRALSTTVSASLRNENYGRLVVDENLIVLRERIHEMKRELMGLLQTWMMDARPCLVLGAILVVALRVPAAGAVSGIQMPVTELPHHRHPRRGVNGKPNLGVWDSDPSKSTKLFRTNKSRMVSPPDLGVVGYDLKTVVFS</sequence>
<dbReference type="EMBL" id="JACTNZ010000002">
    <property type="protein sequence ID" value="KAG5561627.1"/>
    <property type="molecule type" value="Genomic_DNA"/>
</dbReference>
<dbReference type="PANTHER" id="PTHR33782:SF5">
    <property type="entry name" value="MEDIATOR OF RNA POLYMERASE II TRANSCRIPTION SUBUNIT"/>
    <property type="match status" value="1"/>
</dbReference>
<comment type="caution">
    <text evidence="1">The sequence shown here is derived from an EMBL/GenBank/DDBJ whole genome shotgun (WGS) entry which is preliminary data.</text>
</comment>
<accession>A0AAV6LC78</accession>
<organism evidence="1 2">
    <name type="scientific">Rhododendron griersonianum</name>
    <dbReference type="NCBI Taxonomy" id="479676"/>
    <lineage>
        <taxon>Eukaryota</taxon>
        <taxon>Viridiplantae</taxon>
        <taxon>Streptophyta</taxon>
        <taxon>Embryophyta</taxon>
        <taxon>Tracheophyta</taxon>
        <taxon>Spermatophyta</taxon>
        <taxon>Magnoliopsida</taxon>
        <taxon>eudicotyledons</taxon>
        <taxon>Gunneridae</taxon>
        <taxon>Pentapetalae</taxon>
        <taxon>asterids</taxon>
        <taxon>Ericales</taxon>
        <taxon>Ericaceae</taxon>
        <taxon>Ericoideae</taxon>
        <taxon>Rhodoreae</taxon>
        <taxon>Rhododendron</taxon>
    </lineage>
</organism>
<dbReference type="Proteomes" id="UP000823749">
    <property type="component" value="Chromosome 2"/>
</dbReference>
<protein>
    <submittedName>
        <fullName evidence="1">Uncharacterized protein</fullName>
    </submittedName>
</protein>
<evidence type="ECO:0000313" key="2">
    <source>
        <dbReference type="Proteomes" id="UP000823749"/>
    </source>
</evidence>